<proteinExistence type="predicted"/>
<name>A0A813R181_9BILA</name>
<dbReference type="AlphaFoldDB" id="A0A813R181"/>
<feature type="region of interest" description="Disordered" evidence="1">
    <location>
        <begin position="121"/>
        <end position="142"/>
    </location>
</feature>
<evidence type="ECO:0000313" key="2">
    <source>
        <dbReference type="EMBL" id="CAF0776527.1"/>
    </source>
</evidence>
<evidence type="ECO:0000313" key="4">
    <source>
        <dbReference type="Proteomes" id="UP000663864"/>
    </source>
</evidence>
<evidence type="ECO:0000313" key="3">
    <source>
        <dbReference type="EMBL" id="CAF3952640.1"/>
    </source>
</evidence>
<feature type="region of interest" description="Disordered" evidence="1">
    <location>
        <begin position="181"/>
        <end position="203"/>
    </location>
</feature>
<dbReference type="Proteomes" id="UP000663864">
    <property type="component" value="Unassembled WGS sequence"/>
</dbReference>
<organism evidence="2 4">
    <name type="scientific">Rotaria sordida</name>
    <dbReference type="NCBI Taxonomy" id="392033"/>
    <lineage>
        <taxon>Eukaryota</taxon>
        <taxon>Metazoa</taxon>
        <taxon>Spiralia</taxon>
        <taxon>Gnathifera</taxon>
        <taxon>Rotifera</taxon>
        <taxon>Eurotatoria</taxon>
        <taxon>Bdelloidea</taxon>
        <taxon>Philodinida</taxon>
        <taxon>Philodinidae</taxon>
        <taxon>Rotaria</taxon>
    </lineage>
</organism>
<gene>
    <name evidence="3" type="ORF">JBS370_LOCUS23622</name>
    <name evidence="2" type="ORF">ZHD862_LOCUS1145</name>
</gene>
<evidence type="ECO:0000256" key="1">
    <source>
        <dbReference type="SAM" id="MobiDB-lite"/>
    </source>
</evidence>
<feature type="compositionally biased region" description="Low complexity" evidence="1">
    <location>
        <begin position="121"/>
        <end position="134"/>
    </location>
</feature>
<comment type="caution">
    <text evidence="2">The sequence shown here is derived from an EMBL/GenBank/DDBJ whole genome shotgun (WGS) entry which is preliminary data.</text>
</comment>
<dbReference type="Proteomes" id="UP000663836">
    <property type="component" value="Unassembled WGS sequence"/>
</dbReference>
<dbReference type="EMBL" id="CAJOBD010003518">
    <property type="protein sequence ID" value="CAF3952640.1"/>
    <property type="molecule type" value="Genomic_DNA"/>
</dbReference>
<reference evidence="2" key="1">
    <citation type="submission" date="2021-02" db="EMBL/GenBank/DDBJ databases">
        <authorList>
            <person name="Nowell W R."/>
        </authorList>
    </citation>
    <scope>NUCLEOTIDE SEQUENCE</scope>
</reference>
<sequence length="417" mass="48148">MNMWSNDTQFNSDAMFIQQKTIPLSNKNLQDDSDNDSLTDVSSIIEIESSFINYDQASKYNNASIERKQTIHSDTTIHNQYAPDDELFQSLVDYANSFSLDETFYSIVDVKKQLGPINSIKQSSTKQRTQSSTSHVTSFIENDRLRQHKNYEDLRHDAQSKIINQLDSTKSIPSHFFSLQTTKADDDDDDDDNNDKHSDDNTTVTDGSKFDWEYCSDSIEHSNKSSTNLFQNYQVTTNINDIKSNYLQDFQELSSASFANNKSCSPIIIRVKIKDPTIQRNKDNQFLRPHTPLLQSTPIIVREIFHKSSPSNRSISKHDLQTLSTPSNDFYSPSTSFINSKRKIIDEPIPLRRHKHYANEQPKKIIIEYDQINVTVNKNIKQRKEIKRVNPNQYIQQYGNSLCSNEVFRNLLTNIIS</sequence>
<protein>
    <submittedName>
        <fullName evidence="2">Uncharacterized protein</fullName>
    </submittedName>
</protein>
<accession>A0A813R181</accession>
<dbReference type="EMBL" id="CAJNOT010000019">
    <property type="protein sequence ID" value="CAF0776527.1"/>
    <property type="molecule type" value="Genomic_DNA"/>
</dbReference>